<dbReference type="AlphaFoldDB" id="A0A3P5ZQ50"/>
<organism evidence="3">
    <name type="scientific">Brassica campestris</name>
    <name type="common">Field mustard</name>
    <dbReference type="NCBI Taxonomy" id="3711"/>
    <lineage>
        <taxon>Eukaryota</taxon>
        <taxon>Viridiplantae</taxon>
        <taxon>Streptophyta</taxon>
        <taxon>Embryophyta</taxon>
        <taxon>Tracheophyta</taxon>
        <taxon>Spermatophyta</taxon>
        <taxon>Magnoliopsida</taxon>
        <taxon>eudicotyledons</taxon>
        <taxon>Gunneridae</taxon>
        <taxon>Pentapetalae</taxon>
        <taxon>rosids</taxon>
        <taxon>malvids</taxon>
        <taxon>Brassicales</taxon>
        <taxon>Brassicaceae</taxon>
        <taxon>Brassiceae</taxon>
        <taxon>Brassica</taxon>
    </lineage>
</organism>
<dbReference type="Gramene" id="A01p06510.2_BraZ1">
    <property type="protein sequence ID" value="A01p06510.2_BraZ1.CDS.1"/>
    <property type="gene ID" value="A01g06510.2_BraZ1"/>
</dbReference>
<name>A0A3P5ZQ50_BRACM</name>
<evidence type="ECO:0000259" key="1">
    <source>
        <dbReference type="Pfam" id="PF13456"/>
    </source>
</evidence>
<reference evidence="3" key="1">
    <citation type="submission" date="2018-11" db="EMBL/GenBank/DDBJ databases">
        <authorList>
            <consortium name="Genoscope - CEA"/>
            <person name="William W."/>
        </authorList>
    </citation>
    <scope>NUCLEOTIDE SEQUENCE</scope>
</reference>
<dbReference type="GO" id="GO:0004523">
    <property type="term" value="F:RNA-DNA hybrid ribonuclease activity"/>
    <property type="evidence" value="ECO:0007669"/>
    <property type="project" value="InterPro"/>
</dbReference>
<dbReference type="InterPro" id="IPR036397">
    <property type="entry name" value="RNaseH_sf"/>
</dbReference>
<accession>A0A3P5ZQ50</accession>
<dbReference type="Gene3D" id="3.30.420.10">
    <property type="entry name" value="Ribonuclease H-like superfamily/Ribonuclease H"/>
    <property type="match status" value="1"/>
</dbReference>
<evidence type="ECO:0000313" key="2">
    <source>
        <dbReference type="EMBL" id="CAG7886575.1"/>
    </source>
</evidence>
<evidence type="ECO:0000313" key="3">
    <source>
        <dbReference type="EMBL" id="VDC74118.1"/>
    </source>
</evidence>
<dbReference type="EMBL" id="LR031571">
    <property type="protein sequence ID" value="VDC74118.1"/>
    <property type="molecule type" value="Genomic_DNA"/>
</dbReference>
<dbReference type="Proteomes" id="UP000694005">
    <property type="component" value="Chromosome A01"/>
</dbReference>
<feature type="domain" description="RNase H type-1" evidence="1">
    <location>
        <begin position="1"/>
        <end position="49"/>
    </location>
</feature>
<protein>
    <recommendedName>
        <fullName evidence="1">RNase H type-1 domain-containing protein</fullName>
    </recommendedName>
</protein>
<dbReference type="Pfam" id="PF13456">
    <property type="entry name" value="RVT_3"/>
    <property type="match status" value="1"/>
</dbReference>
<dbReference type="GO" id="GO:0003676">
    <property type="term" value="F:nucleic acid binding"/>
    <property type="evidence" value="ECO:0007669"/>
    <property type="project" value="InterPro"/>
</dbReference>
<gene>
    <name evidence="3" type="ORF">BRAA01T00620Z</name>
    <name evidence="2" type="ORF">BRAPAZ1V2_A01P06510.2</name>
</gene>
<feature type="non-terminal residue" evidence="3">
    <location>
        <position position="1"/>
    </location>
</feature>
<proteinExistence type="predicted"/>
<dbReference type="InterPro" id="IPR002156">
    <property type="entry name" value="RNaseH_domain"/>
</dbReference>
<sequence>IESDSQTLVKALNSGASGAGLYGIFSDILKLAEAFEYVCFVWIPRERNVNG</sequence>
<dbReference type="EMBL" id="LS974617">
    <property type="protein sequence ID" value="CAG7886575.1"/>
    <property type="molecule type" value="Genomic_DNA"/>
</dbReference>